<dbReference type="AlphaFoldDB" id="A0A8H6DYW4"/>
<dbReference type="Proteomes" id="UP000624244">
    <property type="component" value="Unassembled WGS sequence"/>
</dbReference>
<evidence type="ECO:0000313" key="1">
    <source>
        <dbReference type="EMBL" id="KAF5851655.1"/>
    </source>
</evidence>
<reference evidence="1" key="1">
    <citation type="submission" date="2019-11" db="EMBL/GenBank/DDBJ databases">
        <title>Bipolaris sorokiniana Genome sequencing.</title>
        <authorList>
            <person name="Wang H."/>
        </authorList>
    </citation>
    <scope>NUCLEOTIDE SEQUENCE</scope>
</reference>
<accession>A0A8H6DYW4</accession>
<protein>
    <submittedName>
        <fullName evidence="1">Uncharacterized protein</fullName>
    </submittedName>
</protein>
<dbReference type="EMBL" id="WNKQ01000005">
    <property type="protein sequence ID" value="KAF5851655.1"/>
    <property type="molecule type" value="Genomic_DNA"/>
</dbReference>
<sequence length="65" mass="7022">MSPRNVTKLSGFEITYFTDIVGLGSLVAANWLSLERPGEASTTRVVTTTSLSHAPCKATQEVMHL</sequence>
<gene>
    <name evidence="1" type="ORF">GGP41_004406</name>
</gene>
<evidence type="ECO:0000313" key="2">
    <source>
        <dbReference type="Proteomes" id="UP000624244"/>
    </source>
</evidence>
<organism evidence="1 2">
    <name type="scientific">Cochliobolus sativus</name>
    <name type="common">Common root rot and spot blotch fungus</name>
    <name type="synonym">Bipolaris sorokiniana</name>
    <dbReference type="NCBI Taxonomy" id="45130"/>
    <lineage>
        <taxon>Eukaryota</taxon>
        <taxon>Fungi</taxon>
        <taxon>Dikarya</taxon>
        <taxon>Ascomycota</taxon>
        <taxon>Pezizomycotina</taxon>
        <taxon>Dothideomycetes</taxon>
        <taxon>Pleosporomycetidae</taxon>
        <taxon>Pleosporales</taxon>
        <taxon>Pleosporineae</taxon>
        <taxon>Pleosporaceae</taxon>
        <taxon>Bipolaris</taxon>
    </lineage>
</organism>
<proteinExistence type="predicted"/>
<comment type="caution">
    <text evidence="1">The sequence shown here is derived from an EMBL/GenBank/DDBJ whole genome shotgun (WGS) entry which is preliminary data.</text>
</comment>
<name>A0A8H6DYW4_COCSA</name>